<dbReference type="GO" id="GO:0016153">
    <property type="term" value="F:urocanate hydratase activity"/>
    <property type="evidence" value="ECO:0007669"/>
    <property type="project" value="UniProtKB-EC"/>
</dbReference>
<evidence type="ECO:0000256" key="6">
    <source>
        <dbReference type="ARBA" id="ARBA00023027"/>
    </source>
</evidence>
<evidence type="ECO:0000256" key="5">
    <source>
        <dbReference type="ARBA" id="ARBA00022808"/>
    </source>
</evidence>
<dbReference type="NCBIfam" id="NF003820">
    <property type="entry name" value="PRK05414.1"/>
    <property type="match status" value="1"/>
</dbReference>
<dbReference type="EMBL" id="MBAD02002247">
    <property type="protein sequence ID" value="RLN48857.1"/>
    <property type="molecule type" value="Genomic_DNA"/>
</dbReference>
<dbReference type="CDD" id="cd09620">
    <property type="entry name" value="CBM9_like_3"/>
    <property type="match status" value="1"/>
</dbReference>
<evidence type="ECO:0000256" key="9">
    <source>
        <dbReference type="ARBA" id="ARBA00047623"/>
    </source>
</evidence>
<sequence>MMYDDETVYVAAEIMERQIWGTITERNSTMYHENDFEVFFNPDGSRHHYYELEVNCLNTIWELLLNRPYKDGYSIENPFNLASLHSAVFVDGVTNSPETECVRWCVEISWSLAELQQFDKKRFRAGVEMPMSSRSRPETPPIASPRPPSAAGQTPRAAVTGTRTVAGDVWRINFSRVQYELDAVVNPDTQQLHYEKVPDKREDNIVWAPTGVIDIHRPERWGYVFFSSQDELPGGEMELASTMTGYLEEQMAIERVLDAVYYQQREFFSVHGGFASTMQLLFSTGVTPSELSTAETHFPLRDLLQRYELSFPEISVKSDIVDSSSDPNVTPRDRNQPFNEVASSNPQPSMASSSVDLSILANGIPNELPTHPGNHPDPTVPKAPHRNIDGLSKDELVLAVQNALRYFPEHLHARLAPEFAQELKEEGHIYMHRYRPVTYEMKAYPIELYPAKCKQAASIMLMIMNNLDHRVAQFPNHLVTYGGNGSVFQNWAQYLLAMQYLSQLTEHQTLVMYSGHPMGLFPSRPAAPRMVVTNGLMIPNYSMRAQYDKAYAMGNTQYGQMTAGSYCYIGPQGIVHGTTITVLNACRKYLQREDTRGTVYVSSGLGGMSGAQPKAGVISGVISVTAEVDGAAVKKRHEQGWVDEVVSDLDACVVRIREAKAKNEVVSIAYHGNVVTLWERLADEAEATDEILVELGSDQTSLHNPYNGGYYPVQLTFEESQRVMSEDPARFQELVQESLRRHAIAINRLAAKGMRFWDYGNSFLLEAQRAGADVLRPGVKPEEAAVSTTAFKYPSYVQDIMGDIFSLGFGPFRWVCTSGNHEDLKKTDAIAARVLRELLNEPEVPERVAAQLRDNLRWIEAAETNQLVVGSEARILYADRVGRGTIAMAFNAAVASGELSAPVVLSRDHHDVSGTDSPFRETSNVTDGSAFCADMAVQNALGDAARGATWIALHNGGGVGWGEVMNGGFGMVLDGSEDAREKAACMLGWDVNNGVARRAWARNANARFAIEREMKADPLLTVTLANEADDASVRDAVSKLF</sequence>
<dbReference type="EMBL" id="MBDO02000164">
    <property type="protein sequence ID" value="RLN61202.1"/>
    <property type="molecule type" value="Genomic_DNA"/>
</dbReference>
<dbReference type="InterPro" id="IPR038364">
    <property type="entry name" value="Urocanase_central_sf"/>
</dbReference>
<evidence type="ECO:0000259" key="12">
    <source>
        <dbReference type="Pfam" id="PF17391"/>
    </source>
</evidence>
<accession>A0A3F2RPA1</accession>
<evidence type="ECO:0000256" key="1">
    <source>
        <dbReference type="ARBA" id="ARBA00001911"/>
    </source>
</evidence>
<dbReference type="GO" id="GO:0019556">
    <property type="term" value="P:L-histidine catabolic process to glutamate and formamide"/>
    <property type="evidence" value="ECO:0007669"/>
    <property type="project" value="UniProtKB-UniPathway"/>
</dbReference>
<name>A0A3F2RPA1_9STRA</name>
<reference evidence="16 17" key="1">
    <citation type="submission" date="2018-07" db="EMBL/GenBank/DDBJ databases">
        <title>Genome sequencing of oomycete isolates from Chile give support for New Zealand origin for Phytophthora kernoviae and make available the first Nothophytophthora sp. genome.</title>
        <authorList>
            <person name="Studholme D.J."/>
            <person name="Sanfuentes E."/>
            <person name="Panda P."/>
            <person name="Hill R."/>
            <person name="Sambles C."/>
            <person name="Grant M."/>
            <person name="Williams N.M."/>
            <person name="Mcdougal R.L."/>
        </authorList>
    </citation>
    <scope>NUCLEOTIDE SEQUENCE [LARGE SCALE GENOMIC DNA]</scope>
    <source>
        <strain evidence="15">Chile6</strain>
        <strain evidence="14">Chile7</strain>
    </source>
</reference>
<dbReference type="PANTHER" id="PTHR12216">
    <property type="entry name" value="UROCANATE HYDRATASE"/>
    <property type="match status" value="1"/>
</dbReference>
<dbReference type="OrthoDB" id="194468at2759"/>
<dbReference type="InterPro" id="IPR023637">
    <property type="entry name" value="Urocanase-like"/>
</dbReference>
<dbReference type="FunFam" id="3.40.50.10730:FF:000002">
    <property type="entry name" value="Urocanate hydratase 1"/>
    <property type="match status" value="1"/>
</dbReference>
<protein>
    <recommendedName>
        <fullName evidence="4">urocanate hydratase</fullName>
        <ecNumber evidence="4">4.2.1.49</ecNumber>
    </recommendedName>
    <alternativeName>
        <fullName evidence="8">Imidazolonepropionate hydrolase</fullName>
    </alternativeName>
</protein>
<feature type="region of interest" description="Disordered" evidence="10">
    <location>
        <begin position="320"/>
        <end position="352"/>
    </location>
</feature>
<feature type="domain" description="Urocanase N-terminal" evidence="12">
    <location>
        <begin position="441"/>
        <end position="567"/>
    </location>
</feature>
<dbReference type="AlphaFoldDB" id="A0A3F2RPA1"/>
<feature type="region of interest" description="Disordered" evidence="10">
    <location>
        <begin position="129"/>
        <end position="158"/>
    </location>
</feature>
<evidence type="ECO:0000256" key="8">
    <source>
        <dbReference type="ARBA" id="ARBA00031640"/>
    </source>
</evidence>
<gene>
    <name evidence="14" type="ORF">BBJ29_007123</name>
    <name evidence="15" type="ORF">BBP00_00005531</name>
</gene>
<dbReference type="Pfam" id="PF17392">
    <property type="entry name" value="Urocanase_C"/>
    <property type="match status" value="1"/>
</dbReference>
<dbReference type="InterPro" id="IPR035085">
    <property type="entry name" value="Urocanase_Rossmann-like"/>
</dbReference>
<evidence type="ECO:0000256" key="3">
    <source>
        <dbReference type="ARBA" id="ARBA00007578"/>
    </source>
</evidence>
<organism evidence="15 16">
    <name type="scientific">Phytophthora kernoviae</name>
    <dbReference type="NCBI Taxonomy" id="325452"/>
    <lineage>
        <taxon>Eukaryota</taxon>
        <taxon>Sar</taxon>
        <taxon>Stramenopiles</taxon>
        <taxon>Oomycota</taxon>
        <taxon>Peronosporomycetes</taxon>
        <taxon>Peronosporales</taxon>
        <taxon>Peronosporaceae</taxon>
        <taxon>Phytophthora</taxon>
    </lineage>
</organism>
<dbReference type="InterPro" id="IPR023636">
    <property type="entry name" value="Urocanase_CS"/>
</dbReference>
<dbReference type="PROSITE" id="PS01233">
    <property type="entry name" value="UROCANASE"/>
    <property type="match status" value="1"/>
</dbReference>
<evidence type="ECO:0000313" key="14">
    <source>
        <dbReference type="EMBL" id="RLN48857.1"/>
    </source>
</evidence>
<dbReference type="FunFam" id="3.40.1770.10:FF:000003">
    <property type="entry name" value="Urocanate hydratase 1"/>
    <property type="match status" value="1"/>
</dbReference>
<evidence type="ECO:0000259" key="11">
    <source>
        <dbReference type="Pfam" id="PF01175"/>
    </source>
</evidence>
<proteinExistence type="inferred from homology"/>
<dbReference type="Pfam" id="PF01175">
    <property type="entry name" value="Urocanase"/>
    <property type="match status" value="1"/>
</dbReference>
<comment type="caution">
    <text evidence="15">The sequence shown here is derived from an EMBL/GenBank/DDBJ whole genome shotgun (WGS) entry which is preliminary data.</text>
</comment>
<feature type="compositionally biased region" description="Pro residues" evidence="10">
    <location>
        <begin position="138"/>
        <end position="148"/>
    </location>
</feature>
<comment type="pathway">
    <text evidence="2">Amino-acid degradation; L-histidine degradation into L-glutamate; N-formimidoyl-L-glutamate from L-histidine: step 2/3.</text>
</comment>
<feature type="compositionally biased region" description="Low complexity" evidence="10">
    <location>
        <begin position="342"/>
        <end position="352"/>
    </location>
</feature>
<dbReference type="InterPro" id="IPR036190">
    <property type="entry name" value="Urocanase_sf"/>
</dbReference>
<keyword evidence="7" id="KW-0456">Lyase</keyword>
<dbReference type="Proteomes" id="UP000277300">
    <property type="component" value="Unassembled WGS sequence"/>
</dbReference>
<dbReference type="UniPathway" id="UPA00379">
    <property type="reaction ID" value="UER00550"/>
</dbReference>
<comment type="cofactor">
    <cofactor evidence="1">
        <name>NAD(+)</name>
        <dbReference type="ChEBI" id="CHEBI:57540"/>
    </cofactor>
</comment>
<dbReference type="InterPro" id="IPR055351">
    <property type="entry name" value="Urocanase"/>
</dbReference>
<dbReference type="Gene3D" id="3.40.1770.10">
    <property type="entry name" value="Urocanase superfamily"/>
    <property type="match status" value="2"/>
</dbReference>
<comment type="similarity">
    <text evidence="3">Belongs to the urocanase family.</text>
</comment>
<evidence type="ECO:0000259" key="13">
    <source>
        <dbReference type="Pfam" id="PF17392"/>
    </source>
</evidence>
<feature type="domain" description="Urocanase C-terminal" evidence="13">
    <location>
        <begin position="803"/>
        <end position="1011"/>
    </location>
</feature>
<evidence type="ECO:0000313" key="16">
    <source>
        <dbReference type="Proteomes" id="UP000277300"/>
    </source>
</evidence>
<dbReference type="FunFam" id="3.40.1770.10:FF:000002">
    <property type="entry name" value="Urocanate hydratase 1"/>
    <property type="match status" value="1"/>
</dbReference>
<dbReference type="Gene3D" id="3.40.50.10730">
    <property type="entry name" value="Urocanase like domains"/>
    <property type="match status" value="1"/>
</dbReference>
<dbReference type="Proteomes" id="UP000284657">
    <property type="component" value="Unassembled WGS sequence"/>
</dbReference>
<dbReference type="InterPro" id="IPR035401">
    <property type="entry name" value="Urocanase_C"/>
</dbReference>
<dbReference type="GO" id="GO:0019557">
    <property type="term" value="P:L-histidine catabolic process to glutamate and formate"/>
    <property type="evidence" value="ECO:0007669"/>
    <property type="project" value="UniProtKB-UniPathway"/>
</dbReference>
<evidence type="ECO:0000256" key="7">
    <source>
        <dbReference type="ARBA" id="ARBA00023239"/>
    </source>
</evidence>
<dbReference type="PANTHER" id="PTHR12216:SF3">
    <property type="entry name" value="UROCANATE HYDRATASE"/>
    <property type="match status" value="1"/>
</dbReference>
<evidence type="ECO:0000313" key="15">
    <source>
        <dbReference type="EMBL" id="RLN61202.1"/>
    </source>
</evidence>
<keyword evidence="5" id="KW-0369">Histidine metabolism</keyword>
<dbReference type="EC" id="4.2.1.49" evidence="4"/>
<keyword evidence="6" id="KW-0520">NAD</keyword>
<dbReference type="Pfam" id="PF17391">
    <property type="entry name" value="Urocanase_N"/>
    <property type="match status" value="1"/>
</dbReference>
<feature type="domain" description="Urocanase Rossmann-like" evidence="11">
    <location>
        <begin position="570"/>
        <end position="800"/>
    </location>
</feature>
<evidence type="ECO:0000313" key="17">
    <source>
        <dbReference type="Proteomes" id="UP000284657"/>
    </source>
</evidence>
<dbReference type="Gene3D" id="2.60.40.1190">
    <property type="match status" value="1"/>
</dbReference>
<dbReference type="HAMAP" id="MF_00577">
    <property type="entry name" value="HutU"/>
    <property type="match status" value="1"/>
</dbReference>
<dbReference type="SUPFAM" id="SSF49344">
    <property type="entry name" value="CBD9-like"/>
    <property type="match status" value="1"/>
</dbReference>
<evidence type="ECO:0000256" key="2">
    <source>
        <dbReference type="ARBA" id="ARBA00004794"/>
    </source>
</evidence>
<dbReference type="SUPFAM" id="SSF111326">
    <property type="entry name" value="Urocanase"/>
    <property type="match status" value="1"/>
</dbReference>
<dbReference type="InterPro" id="IPR035400">
    <property type="entry name" value="Urocanase_N"/>
</dbReference>
<evidence type="ECO:0000256" key="4">
    <source>
        <dbReference type="ARBA" id="ARBA00011992"/>
    </source>
</evidence>
<evidence type="ECO:0000256" key="10">
    <source>
        <dbReference type="SAM" id="MobiDB-lite"/>
    </source>
</evidence>
<comment type="catalytic activity">
    <reaction evidence="9">
        <text>4-imidazolone-5-propanoate = trans-urocanate + H2O</text>
        <dbReference type="Rhea" id="RHEA:13101"/>
        <dbReference type="ChEBI" id="CHEBI:15377"/>
        <dbReference type="ChEBI" id="CHEBI:17771"/>
        <dbReference type="ChEBI" id="CHEBI:77893"/>
        <dbReference type="EC" id="4.2.1.49"/>
    </reaction>
</comment>